<feature type="region of interest" description="Disordered" evidence="1">
    <location>
        <begin position="447"/>
        <end position="474"/>
    </location>
</feature>
<evidence type="ECO:0000259" key="2">
    <source>
        <dbReference type="PROSITE" id="PS50105"/>
    </source>
</evidence>
<dbReference type="EMBL" id="CATQJA010002662">
    <property type="protein sequence ID" value="CAJ0581036.1"/>
    <property type="molecule type" value="Genomic_DNA"/>
</dbReference>
<dbReference type="InterPro" id="IPR013761">
    <property type="entry name" value="SAM/pointed_sf"/>
</dbReference>
<dbReference type="PROSITE" id="PS50105">
    <property type="entry name" value="SAM_DOMAIN"/>
    <property type="match status" value="1"/>
</dbReference>
<feature type="non-terminal residue" evidence="3">
    <location>
        <position position="1"/>
    </location>
</feature>
<dbReference type="SMART" id="SM00454">
    <property type="entry name" value="SAM"/>
    <property type="match status" value="1"/>
</dbReference>
<evidence type="ECO:0000313" key="4">
    <source>
        <dbReference type="Proteomes" id="UP001177023"/>
    </source>
</evidence>
<protein>
    <recommendedName>
        <fullName evidence="2">SAM domain-containing protein</fullName>
    </recommendedName>
</protein>
<feature type="compositionally biased region" description="Basic and acidic residues" evidence="1">
    <location>
        <begin position="146"/>
        <end position="165"/>
    </location>
</feature>
<name>A0AA36D5F2_9BILA</name>
<sequence length="474" mass="53162">MITVVRPYEPPPDYPLGDERETKEDIRSASDTQSRQRTNRGYRPASQTGGMLRTRQYPEVAGLYGGEDQAPALRRFTRYNQSLSHRDHTFTLSEQPSTITGNSKKSPFAFNNWTFREKKPIRGAIPFAKAPKREERPASVNLTDLRGSRSRSEGGRFLEGFRESGDSSTRPDIGCRIPIRVDRTLMQENVRPGSNRVLFRSQPPPLVKNVIHDQNVHPPAVTTATTNSPESNDIHLRKSCPSLNDSVAIGNLGQHRVSTKKNRRKERVREGWRNKPLKEWHLNDILLWLQAIGLDDVASLLVGYDLKGTDLETWDHASLTQLGISQEYVRSKIMMELRSLALPNERTESSDRQSSMFDLVRNTAFDQVLAFETSLTPRDLSATAGRLGCLQVTKVDGSRLPLKENDCLLEINGLPGEHFKSALMLTKLISVSDGKPIRFVVLRRKASEGRPSDESYSSSGVSSSPINSVTSKNL</sequence>
<proteinExistence type="predicted"/>
<feature type="compositionally biased region" description="Low complexity" evidence="1">
    <location>
        <begin position="454"/>
        <end position="474"/>
    </location>
</feature>
<feature type="region of interest" description="Disordered" evidence="1">
    <location>
        <begin position="145"/>
        <end position="174"/>
    </location>
</feature>
<comment type="caution">
    <text evidence="3">The sequence shown here is derived from an EMBL/GenBank/DDBJ whole genome shotgun (WGS) entry which is preliminary data.</text>
</comment>
<keyword evidence="4" id="KW-1185">Reference proteome</keyword>
<feature type="compositionally biased region" description="Basic and acidic residues" evidence="1">
    <location>
        <begin position="17"/>
        <end position="28"/>
    </location>
</feature>
<dbReference type="Proteomes" id="UP001177023">
    <property type="component" value="Unassembled WGS sequence"/>
</dbReference>
<evidence type="ECO:0000256" key="1">
    <source>
        <dbReference type="SAM" id="MobiDB-lite"/>
    </source>
</evidence>
<feature type="domain" description="SAM" evidence="2">
    <location>
        <begin position="280"/>
        <end position="343"/>
    </location>
</feature>
<dbReference type="AlphaFoldDB" id="A0AA36D5F2"/>
<feature type="region of interest" description="Disordered" evidence="1">
    <location>
        <begin position="1"/>
        <end position="54"/>
    </location>
</feature>
<dbReference type="SUPFAM" id="SSF47769">
    <property type="entry name" value="SAM/Pointed domain"/>
    <property type="match status" value="1"/>
</dbReference>
<reference evidence="3" key="1">
    <citation type="submission" date="2023-06" db="EMBL/GenBank/DDBJ databases">
        <authorList>
            <person name="Delattre M."/>
        </authorList>
    </citation>
    <scope>NUCLEOTIDE SEQUENCE</scope>
    <source>
        <strain evidence="3">AF72</strain>
    </source>
</reference>
<dbReference type="Gene3D" id="1.10.150.50">
    <property type="entry name" value="Transcription Factor, Ets-1"/>
    <property type="match status" value="1"/>
</dbReference>
<gene>
    <name evidence="3" type="ORF">MSPICULIGERA_LOCUS19205</name>
</gene>
<dbReference type="InterPro" id="IPR001660">
    <property type="entry name" value="SAM"/>
</dbReference>
<accession>A0AA36D5F2</accession>
<dbReference type="Pfam" id="PF07647">
    <property type="entry name" value="SAM_2"/>
    <property type="match status" value="1"/>
</dbReference>
<organism evidence="3 4">
    <name type="scientific">Mesorhabditis spiculigera</name>
    <dbReference type="NCBI Taxonomy" id="96644"/>
    <lineage>
        <taxon>Eukaryota</taxon>
        <taxon>Metazoa</taxon>
        <taxon>Ecdysozoa</taxon>
        <taxon>Nematoda</taxon>
        <taxon>Chromadorea</taxon>
        <taxon>Rhabditida</taxon>
        <taxon>Rhabditina</taxon>
        <taxon>Rhabditomorpha</taxon>
        <taxon>Rhabditoidea</taxon>
        <taxon>Rhabditidae</taxon>
        <taxon>Mesorhabditinae</taxon>
        <taxon>Mesorhabditis</taxon>
    </lineage>
</organism>
<dbReference type="CDD" id="cd09487">
    <property type="entry name" value="SAM_superfamily"/>
    <property type="match status" value="1"/>
</dbReference>
<evidence type="ECO:0000313" key="3">
    <source>
        <dbReference type="EMBL" id="CAJ0581036.1"/>
    </source>
</evidence>